<comment type="similarity">
    <text evidence="1 7">Belongs to the MsrB Met sulfoxide reductase family.</text>
</comment>
<reference evidence="10 11" key="1">
    <citation type="submission" date="2019-04" db="EMBL/GenBank/DDBJ databases">
        <authorList>
            <consortium name="Wellcome Sanger Institute Data Sharing"/>
        </authorList>
    </citation>
    <scope>NUCLEOTIDE SEQUENCE [LARGE SCALE GENOMIC DNA]</scope>
</reference>
<dbReference type="InterPro" id="IPR011057">
    <property type="entry name" value="Mss4-like_sf"/>
</dbReference>
<dbReference type="GO" id="GO:0008270">
    <property type="term" value="F:zinc ion binding"/>
    <property type="evidence" value="ECO:0007669"/>
    <property type="project" value="UniProtKB-ARBA"/>
</dbReference>
<keyword evidence="3 7" id="KW-0862">Zinc</keyword>
<gene>
    <name evidence="10" type="primary">MSRB3</name>
    <name evidence="10" type="synonym">msrb3</name>
</gene>
<reference evidence="10" key="2">
    <citation type="submission" date="2025-08" db="UniProtKB">
        <authorList>
            <consortium name="Ensembl"/>
        </authorList>
    </citation>
    <scope>IDENTIFICATION</scope>
</reference>
<evidence type="ECO:0000259" key="9">
    <source>
        <dbReference type="PROSITE" id="PS51790"/>
    </source>
</evidence>
<evidence type="ECO:0000256" key="2">
    <source>
        <dbReference type="ARBA" id="ARBA00022723"/>
    </source>
</evidence>
<keyword evidence="11" id="KW-1185">Reference proteome</keyword>
<dbReference type="PANTHER" id="PTHR10173">
    <property type="entry name" value="METHIONINE SULFOXIDE REDUCTASE"/>
    <property type="match status" value="1"/>
</dbReference>
<dbReference type="SUPFAM" id="SSF51316">
    <property type="entry name" value="Mss4-like"/>
    <property type="match status" value="1"/>
</dbReference>
<dbReference type="Ensembl" id="ENSSFOT00015054603.1">
    <property type="protein sequence ID" value="ENSSFOP00015058203.1"/>
    <property type="gene ID" value="ENSSFOG00015016152.2"/>
</dbReference>
<dbReference type="InterPro" id="IPR002579">
    <property type="entry name" value="Met_Sox_Rdtase_MsrB_dom"/>
</dbReference>
<dbReference type="GO" id="GO:0005737">
    <property type="term" value="C:cytoplasm"/>
    <property type="evidence" value="ECO:0007669"/>
    <property type="project" value="TreeGrafter"/>
</dbReference>
<feature type="domain" description="MsrB" evidence="9">
    <location>
        <begin position="91"/>
        <end position="213"/>
    </location>
</feature>
<protein>
    <recommendedName>
        <fullName evidence="7">Peptide-methionine (R)-S-oxide reductase</fullName>
        <ecNumber evidence="7">1.8.4.12</ecNumber>
    </recommendedName>
</protein>
<evidence type="ECO:0000256" key="4">
    <source>
        <dbReference type="ARBA" id="ARBA00023002"/>
    </source>
</evidence>
<evidence type="ECO:0000256" key="1">
    <source>
        <dbReference type="ARBA" id="ARBA00007174"/>
    </source>
</evidence>
<evidence type="ECO:0000313" key="10">
    <source>
        <dbReference type="Ensembl" id="ENSSFOP00015058203.1"/>
    </source>
</evidence>
<evidence type="ECO:0000313" key="11">
    <source>
        <dbReference type="Proteomes" id="UP000694397"/>
    </source>
</evidence>
<dbReference type="GO" id="GO:0006979">
    <property type="term" value="P:response to oxidative stress"/>
    <property type="evidence" value="ECO:0007669"/>
    <property type="project" value="InterPro"/>
</dbReference>
<dbReference type="HAMAP" id="MF_01400">
    <property type="entry name" value="MsrB"/>
    <property type="match status" value="1"/>
</dbReference>
<evidence type="ECO:0000256" key="7">
    <source>
        <dbReference type="RuleBase" id="RU365044"/>
    </source>
</evidence>
<dbReference type="GO" id="GO:0030091">
    <property type="term" value="P:protein repair"/>
    <property type="evidence" value="ECO:0007669"/>
    <property type="project" value="InterPro"/>
</dbReference>
<dbReference type="Gene3D" id="2.170.150.20">
    <property type="entry name" value="Peptide methionine sulfoxide reductase"/>
    <property type="match status" value="1"/>
</dbReference>
<keyword evidence="4 7" id="KW-0560">Oxidoreductase</keyword>
<dbReference type="EC" id="1.8.4.12" evidence="7"/>
<dbReference type="PANTHER" id="PTHR10173:SF56">
    <property type="entry name" value="METHIONINE-R-SULFOXIDE REDUCTASE B3"/>
    <property type="match status" value="1"/>
</dbReference>
<dbReference type="InterPro" id="IPR028427">
    <property type="entry name" value="Met_Sox_Rdtase_MsrB"/>
</dbReference>
<dbReference type="Proteomes" id="UP000694397">
    <property type="component" value="Chromosome 24"/>
</dbReference>
<dbReference type="GO" id="GO:0033743">
    <property type="term" value="F:peptide-methionine (R)-S-oxide reductase activity"/>
    <property type="evidence" value="ECO:0007669"/>
    <property type="project" value="UniProtKB-EC"/>
</dbReference>
<comment type="function">
    <text evidence="7">Methionine-sulfoxide reductase that specifically reduces methionine (R)-sulfoxide back to methionine. While in many cases methionine oxidation is the result of random oxidation following oxidative stress, methionine oxidation is also a post-translational modification that takes place on specific residues.</text>
</comment>
<evidence type="ECO:0000256" key="5">
    <source>
        <dbReference type="ARBA" id="ARBA00048488"/>
    </source>
</evidence>
<dbReference type="PROSITE" id="PS51790">
    <property type="entry name" value="MSRB"/>
    <property type="match status" value="1"/>
</dbReference>
<evidence type="ECO:0000256" key="8">
    <source>
        <dbReference type="SAM" id="MobiDB-lite"/>
    </source>
</evidence>
<accession>A0A8C9TXD2</accession>
<organism evidence="10 11">
    <name type="scientific">Scleropages formosus</name>
    <name type="common">Asian bonytongue</name>
    <name type="synonym">Osteoglossum formosum</name>
    <dbReference type="NCBI Taxonomy" id="113540"/>
    <lineage>
        <taxon>Eukaryota</taxon>
        <taxon>Metazoa</taxon>
        <taxon>Chordata</taxon>
        <taxon>Craniata</taxon>
        <taxon>Vertebrata</taxon>
        <taxon>Euteleostomi</taxon>
        <taxon>Actinopterygii</taxon>
        <taxon>Neopterygii</taxon>
        <taxon>Teleostei</taxon>
        <taxon>Osteoglossocephala</taxon>
        <taxon>Osteoglossomorpha</taxon>
        <taxon>Osteoglossiformes</taxon>
        <taxon>Osteoglossidae</taxon>
        <taxon>Scleropages</taxon>
    </lineage>
</organism>
<feature type="region of interest" description="Disordered" evidence="8">
    <location>
        <begin position="213"/>
        <end position="249"/>
    </location>
</feature>
<dbReference type="Pfam" id="PF01641">
    <property type="entry name" value="SelR"/>
    <property type="match status" value="1"/>
</dbReference>
<keyword evidence="2 7" id="KW-0479">Metal-binding</keyword>
<dbReference type="FunFam" id="2.170.150.20:FF:000004">
    <property type="entry name" value="Peptide-methionine (R)-S-oxide reductase"/>
    <property type="match status" value="1"/>
</dbReference>
<comment type="cofactor">
    <cofactor evidence="7">
        <name>Zn(2+)</name>
        <dbReference type="ChEBI" id="CHEBI:29105"/>
    </cofactor>
    <text evidence="7">Binds 1 zinc ion per subunit.</text>
</comment>
<proteinExistence type="inferred from homology"/>
<evidence type="ECO:0000256" key="3">
    <source>
        <dbReference type="ARBA" id="ARBA00022833"/>
    </source>
</evidence>
<dbReference type="NCBIfam" id="TIGR00357">
    <property type="entry name" value="peptide-methionine (R)-S-oxide reductase MsrB"/>
    <property type="match status" value="1"/>
</dbReference>
<dbReference type="GO" id="GO:0033745">
    <property type="term" value="F:L-methionine-(R)-S-oxide reductase activity"/>
    <property type="evidence" value="ECO:0007669"/>
    <property type="project" value="UniProtKB-EC"/>
</dbReference>
<comment type="catalytic activity">
    <reaction evidence="6">
        <text>[thioredoxin]-disulfide + L-methionine + H2O = L-methionine (R)-S-oxide + [thioredoxin]-dithiol</text>
        <dbReference type="Rhea" id="RHEA:21260"/>
        <dbReference type="Rhea" id="RHEA-COMP:10698"/>
        <dbReference type="Rhea" id="RHEA-COMP:10700"/>
        <dbReference type="ChEBI" id="CHEBI:15377"/>
        <dbReference type="ChEBI" id="CHEBI:29950"/>
        <dbReference type="ChEBI" id="CHEBI:50058"/>
        <dbReference type="ChEBI" id="CHEBI:57844"/>
        <dbReference type="ChEBI" id="CHEBI:58773"/>
        <dbReference type="EC" id="1.8.4.14"/>
    </reaction>
</comment>
<name>A0A8C9TXD2_SCLFO</name>
<dbReference type="AlphaFoldDB" id="A0A8C9TXD2"/>
<evidence type="ECO:0000256" key="6">
    <source>
        <dbReference type="ARBA" id="ARBA00049261"/>
    </source>
</evidence>
<reference evidence="10" key="3">
    <citation type="submission" date="2025-09" db="UniProtKB">
        <authorList>
            <consortium name="Ensembl"/>
        </authorList>
    </citation>
    <scope>IDENTIFICATION</scope>
</reference>
<sequence length="249" mass="27053">VFCEHFPDIVVHIRALLVCQQVIFSVSSIASSDGLEVEAHKVHLVLLTQSLGGADGLQHTVTDHGLNEALTSVLRKRACRRKKTWPVVFSHDELKRRLTPIQFHVTQERGTESAFRGEFTDHKDDGIYTCVVCGAPLFDSDKKFDSGSGWPSFYDLIKEESVTLTDDFSHGMHRVETTCSQCGAHLGHLFDDGPRPTGKRYCINSASLAFQPREQAAPSPSVAAELGGAGKGAPSSATEGAMASSKTEL</sequence>
<dbReference type="GeneTree" id="ENSGT00940000155240"/>
<comment type="catalytic activity">
    <reaction evidence="5 7">
        <text>L-methionyl-[protein] + [thioredoxin]-disulfide + H2O = L-methionyl-(R)-S-oxide-[protein] + [thioredoxin]-dithiol</text>
        <dbReference type="Rhea" id="RHEA:24164"/>
        <dbReference type="Rhea" id="RHEA-COMP:10698"/>
        <dbReference type="Rhea" id="RHEA-COMP:10700"/>
        <dbReference type="Rhea" id="RHEA-COMP:12313"/>
        <dbReference type="Rhea" id="RHEA-COMP:12314"/>
        <dbReference type="ChEBI" id="CHEBI:15377"/>
        <dbReference type="ChEBI" id="CHEBI:16044"/>
        <dbReference type="ChEBI" id="CHEBI:29950"/>
        <dbReference type="ChEBI" id="CHEBI:45764"/>
        <dbReference type="ChEBI" id="CHEBI:50058"/>
        <dbReference type="EC" id="1.8.4.12"/>
    </reaction>
</comment>